<feature type="region of interest" description="Disordered" evidence="9">
    <location>
        <begin position="264"/>
        <end position="296"/>
    </location>
</feature>
<feature type="zinc finger region" description="C3H1-type" evidence="8">
    <location>
        <begin position="37"/>
        <end position="59"/>
    </location>
</feature>
<feature type="region of interest" description="Disordered" evidence="9">
    <location>
        <begin position="59"/>
        <end position="78"/>
    </location>
</feature>
<feature type="region of interest" description="Disordered" evidence="9">
    <location>
        <begin position="776"/>
        <end position="801"/>
    </location>
</feature>
<feature type="domain" description="C3H1-type" evidence="12">
    <location>
        <begin position="583"/>
        <end position="610"/>
    </location>
</feature>
<dbReference type="InterPro" id="IPR002867">
    <property type="entry name" value="IBR_dom"/>
</dbReference>
<evidence type="ECO:0000256" key="7">
    <source>
        <dbReference type="PROSITE-ProRule" id="PRU00176"/>
    </source>
</evidence>
<dbReference type="PANTHER" id="PTHR11224">
    <property type="entry name" value="MAKORIN-RELATED"/>
    <property type="match status" value="1"/>
</dbReference>
<dbReference type="Pfam" id="PF00097">
    <property type="entry name" value="zf-C3HC4"/>
    <property type="match status" value="1"/>
</dbReference>
<evidence type="ECO:0000256" key="8">
    <source>
        <dbReference type="PROSITE-ProRule" id="PRU00723"/>
    </source>
</evidence>
<dbReference type="GO" id="GO:0000209">
    <property type="term" value="P:protein polyubiquitination"/>
    <property type="evidence" value="ECO:0007669"/>
    <property type="project" value="InterPro"/>
</dbReference>
<dbReference type="PROSITE" id="PS00518">
    <property type="entry name" value="ZF_RING_1"/>
    <property type="match status" value="1"/>
</dbReference>
<dbReference type="Pfam" id="PF00642">
    <property type="entry name" value="zf-CCCH"/>
    <property type="match status" value="2"/>
</dbReference>
<proteinExistence type="predicted"/>
<dbReference type="PANTHER" id="PTHR11224:SF10">
    <property type="entry name" value="IP09428P-RELATED"/>
    <property type="match status" value="1"/>
</dbReference>
<dbReference type="InterPro" id="IPR036855">
    <property type="entry name" value="Znf_CCCH_sf"/>
</dbReference>
<feature type="zinc finger region" description="C3H1-type" evidence="8">
    <location>
        <begin position="75"/>
        <end position="102"/>
    </location>
</feature>
<dbReference type="Pfam" id="PF14608">
    <property type="entry name" value="zf-CCCH_2"/>
    <property type="match status" value="7"/>
</dbReference>
<dbReference type="GO" id="GO:0061630">
    <property type="term" value="F:ubiquitin protein ligase activity"/>
    <property type="evidence" value="ECO:0007669"/>
    <property type="project" value="InterPro"/>
</dbReference>
<feature type="compositionally biased region" description="Basic and acidic residues" evidence="9">
    <location>
        <begin position="669"/>
        <end position="688"/>
    </location>
</feature>
<evidence type="ECO:0000256" key="3">
    <source>
        <dbReference type="ARBA" id="ARBA00022737"/>
    </source>
</evidence>
<sequence>MSESSSPAQQVCKFFQRGNCTFGDACQNLHQLATRPPCIFFPLGKCKNGQGCTFAHIGSQPGPTSSTGTSEPSVPSSRLPCKFWPTRTCKKPDTCRFLHLDLNETENGNESPYPSSPSLGSEFSQGQSKLFAPSGDHEDEDNGPTLNEERAEDEDESGQNMEETGHELRSFVPTFPSLNSSLAFTTDSSLPESNGTSPGHKSSVLSDEGFHSPPAESTWDQQVPDHHPSPQSPNGLAREEYASNDGFLGDEADASGVVHGATFEANTNEPTGWPSTDGPQQPSAAPTSSIAEAPTPHWSDYADKYADRNVAFCRFFAKGQCINGYACRFRHSLSVSEYASLFLDAQPFLWSPQFQQPSEFVKPSTVSAFGICKFYPLGKCKNGDACSYLHVAPTQPILEQIVPQEDQSELPWNVPPETSPPSEQNQQIRPCRSYMTSGYCKRGDSCYYSHVASDVMGYSEQPADSAYQSWHNNDGNAWGESSAPREDRPVRTPRRPCKWFLQGTCHRGDQCTFLHERPVEDAPNPADDDDNGWNANATGWDDPEPNTNHNEPMGWGPEPQLEETRPPPADAWPDDDENDPWAPPKPPICTYYARGRCLKGARCNLRHELDQKPPAVLVKEPETPFSTGATPNGANEHDIDTATVGGEGRSSSGRPDDSDTDNELVPWHEASEQLEQREVHTPTPREEGNPQETAVPVLQMERQEADEPTLGEKHEDDTKPSLVNDDENTWAVEWPTEPDEPVAPVRIQRPCKAFGQGYCEFGDSCVYLHIVEPDPTTQESATEDPGQIAPESLNPESETVVDDPEYEMPPVERNMFQCTVHFGPDNGCTPIDLCTASESRSIRVLNLPSAVTYDELMELADQFGDVQDIDIGNSEASATALITYAEAGQALDAVIQLDRQSFDSRPLTARLQTAAYEGMIIPSVCHTVKVTWPAPTNFAWAYYPTITIAKAHEKRLDGQDYEGRKIKAAFFKPRPKQKDSFAVKITNLPGGVTLAAMETFCAGAKPVTIGTPTYTDSPLDSIRNLLESVAPLDYFIALPSTPSQGRHVAFARCSNDSADVMCLHQIPQKFLGDGSLSVQQVYHASYRLSSRRLQAVRGGIDKLLENVPSSCHVRVYDTENPVSIHIDGNIEDPTVFGRINRQVQLLLQGGVLLGSDGEKVWDEYFDITSSAKAIEKLNADTSFFVKVDSRTQSIRVVEDKSSSSRAGVAIAKLLKKVRSLRHVVPLDIAALRLLLDGGFRALQDDVGPNKVTLDVTVPQLVVRGDAEVLRQVQLAIGTAASDSPDTPAIAADGSSCPVCRRKPTDPVKLSCRHAYCQTCLQFVLQASAGLQFTPPRCIATVTSSKDSNDQCLEHVPYVVVRDLLSTAEEENLLRSSFLAYVRARPGEFFFCPSPSCETVYRPGREGSLYRCPSCFTWVCSSCHLEYHEGLSCADAKSL</sequence>
<dbReference type="Proteomes" id="UP000076154">
    <property type="component" value="Unassembled WGS sequence"/>
</dbReference>
<name>A0A369JU81_HYPMA</name>
<dbReference type="GO" id="GO:0003723">
    <property type="term" value="F:RNA binding"/>
    <property type="evidence" value="ECO:0007669"/>
    <property type="project" value="UniProtKB-UniRule"/>
</dbReference>
<evidence type="ECO:0000313" key="14">
    <source>
        <dbReference type="EMBL" id="RDB23915.1"/>
    </source>
</evidence>
<dbReference type="CDD" id="cd00590">
    <property type="entry name" value="RRM_SF"/>
    <property type="match status" value="1"/>
</dbReference>
<keyword evidence="1" id="KW-0808">Transferase</keyword>
<dbReference type="Gene3D" id="3.30.1370.210">
    <property type="match status" value="1"/>
</dbReference>
<keyword evidence="4 8" id="KW-0863">Zinc-finger</keyword>
<keyword evidence="2 8" id="KW-0479">Metal-binding</keyword>
<dbReference type="GO" id="GO:0008270">
    <property type="term" value="F:zinc ion binding"/>
    <property type="evidence" value="ECO:0007669"/>
    <property type="project" value="UniProtKB-KW"/>
</dbReference>
<evidence type="ECO:0000259" key="11">
    <source>
        <dbReference type="PROSITE" id="PS50102"/>
    </source>
</evidence>
<feature type="domain" description="RRM" evidence="11">
    <location>
        <begin position="840"/>
        <end position="914"/>
    </location>
</feature>
<feature type="compositionally biased region" description="Polar residues" evidence="9">
    <location>
        <begin position="264"/>
        <end position="290"/>
    </location>
</feature>
<evidence type="ECO:0000259" key="12">
    <source>
        <dbReference type="PROSITE" id="PS50103"/>
    </source>
</evidence>
<evidence type="ECO:0000256" key="2">
    <source>
        <dbReference type="ARBA" id="ARBA00022723"/>
    </source>
</evidence>
<dbReference type="PROSITE" id="PS51873">
    <property type="entry name" value="TRIAD"/>
    <property type="match status" value="1"/>
</dbReference>
<dbReference type="InterPro" id="IPR018957">
    <property type="entry name" value="Znf_C3HC4_RING-type"/>
</dbReference>
<feature type="domain" description="C3H1-type" evidence="12">
    <location>
        <begin position="307"/>
        <end position="334"/>
    </location>
</feature>
<dbReference type="PROSITE" id="PS50103">
    <property type="entry name" value="ZF_C3H1"/>
    <property type="match status" value="9"/>
</dbReference>
<protein>
    <recommendedName>
        <fullName evidence="16">RING-type E3 ubiquitin transferase</fullName>
    </recommendedName>
</protein>
<dbReference type="InterPro" id="IPR001841">
    <property type="entry name" value="Znf_RING"/>
</dbReference>
<feature type="compositionally biased region" description="Polar residues" evidence="9">
    <location>
        <begin position="106"/>
        <end position="128"/>
    </location>
</feature>
<feature type="domain" description="C3H1-type" evidence="12">
    <location>
        <begin position="425"/>
        <end position="453"/>
    </location>
</feature>
<gene>
    <name evidence="14" type="ORF">Hypma_009070</name>
</gene>
<dbReference type="InterPro" id="IPR000504">
    <property type="entry name" value="RRM_dom"/>
</dbReference>
<dbReference type="SMART" id="SM00647">
    <property type="entry name" value="IBR"/>
    <property type="match status" value="1"/>
</dbReference>
<feature type="region of interest" description="Disordered" evidence="9">
    <location>
        <begin position="614"/>
        <end position="724"/>
    </location>
</feature>
<feature type="zinc finger region" description="C3H1-type" evidence="8">
    <location>
        <begin position="746"/>
        <end position="772"/>
    </location>
</feature>
<feature type="domain" description="RING-type" evidence="10">
    <location>
        <begin position="1296"/>
        <end position="1337"/>
    </location>
</feature>
<feature type="zinc finger region" description="C3H1-type" evidence="8">
    <location>
        <begin position="6"/>
        <end position="33"/>
    </location>
</feature>
<keyword evidence="15" id="KW-1185">Reference proteome</keyword>
<keyword evidence="5" id="KW-0833">Ubl conjugation pathway</keyword>
<evidence type="ECO:0000313" key="15">
    <source>
        <dbReference type="Proteomes" id="UP000076154"/>
    </source>
</evidence>
<dbReference type="InterPro" id="IPR044066">
    <property type="entry name" value="TRIAD_supradom"/>
</dbReference>
<feature type="compositionally biased region" description="Basic and acidic residues" evidence="9">
    <location>
        <begin position="701"/>
        <end position="719"/>
    </location>
</feature>
<feature type="domain" description="C3H1-type" evidence="12">
    <location>
        <begin position="6"/>
        <end position="33"/>
    </location>
</feature>
<dbReference type="Gene3D" id="3.30.40.10">
    <property type="entry name" value="Zinc/RING finger domain, C3HC4 (zinc finger)"/>
    <property type="match status" value="1"/>
</dbReference>
<dbReference type="STRING" id="39966.A0A369JU81"/>
<feature type="zinc finger region" description="C3H1-type" evidence="8">
    <location>
        <begin position="307"/>
        <end position="334"/>
    </location>
</feature>
<reference evidence="14" key="1">
    <citation type="submission" date="2018-04" db="EMBL/GenBank/DDBJ databases">
        <title>Whole genome sequencing of Hypsizygus marmoreus.</title>
        <authorList>
            <person name="Choi I.-G."/>
            <person name="Min B."/>
            <person name="Kim J.-G."/>
            <person name="Kim S."/>
            <person name="Oh Y.-L."/>
            <person name="Kong W.-S."/>
            <person name="Park H."/>
            <person name="Jeong J."/>
            <person name="Song E.-S."/>
        </authorList>
    </citation>
    <scope>NUCLEOTIDE SEQUENCE [LARGE SCALE GENOMIC DNA]</scope>
    <source>
        <strain evidence="14">51987-8</strain>
    </source>
</reference>
<feature type="zinc finger region" description="C3H1-type" evidence="8">
    <location>
        <begin position="583"/>
        <end position="610"/>
    </location>
</feature>
<feature type="region of interest" description="Disordered" evidence="9">
    <location>
        <begin position="406"/>
        <end position="427"/>
    </location>
</feature>
<dbReference type="SUPFAM" id="SSF54928">
    <property type="entry name" value="RNA-binding domain, RBD"/>
    <property type="match status" value="1"/>
</dbReference>
<feature type="domain" description="RING-type" evidence="13">
    <location>
        <begin position="1292"/>
        <end position="1438"/>
    </location>
</feature>
<feature type="domain" description="C3H1-type" evidence="12">
    <location>
        <begin position="75"/>
        <end position="102"/>
    </location>
</feature>
<keyword evidence="7" id="KW-0694">RNA-binding</keyword>
<dbReference type="SUPFAM" id="SSF90229">
    <property type="entry name" value="CCCH zinc finger"/>
    <property type="match status" value="5"/>
</dbReference>
<feature type="domain" description="C3H1-type" evidence="12">
    <location>
        <begin position="371"/>
        <end position="393"/>
    </location>
</feature>
<evidence type="ECO:0000259" key="10">
    <source>
        <dbReference type="PROSITE" id="PS50089"/>
    </source>
</evidence>
<dbReference type="InterPro" id="IPR012677">
    <property type="entry name" value="Nucleotide-bd_a/b_plait_sf"/>
</dbReference>
<keyword evidence="3" id="KW-0677">Repeat</keyword>
<dbReference type="SMART" id="SM00360">
    <property type="entry name" value="RRM"/>
    <property type="match status" value="1"/>
</dbReference>
<dbReference type="InterPro" id="IPR035979">
    <property type="entry name" value="RBD_domain_sf"/>
</dbReference>
<organism evidence="14 15">
    <name type="scientific">Hypsizygus marmoreus</name>
    <name type="common">White beech mushroom</name>
    <name type="synonym">Agaricus marmoreus</name>
    <dbReference type="NCBI Taxonomy" id="39966"/>
    <lineage>
        <taxon>Eukaryota</taxon>
        <taxon>Fungi</taxon>
        <taxon>Dikarya</taxon>
        <taxon>Basidiomycota</taxon>
        <taxon>Agaricomycotina</taxon>
        <taxon>Agaricomycetes</taxon>
        <taxon>Agaricomycetidae</taxon>
        <taxon>Agaricales</taxon>
        <taxon>Tricholomatineae</taxon>
        <taxon>Lyophyllaceae</taxon>
        <taxon>Hypsizygus</taxon>
    </lineage>
</organism>
<evidence type="ECO:0000256" key="9">
    <source>
        <dbReference type="SAM" id="MobiDB-lite"/>
    </source>
</evidence>
<dbReference type="PROSITE" id="PS50089">
    <property type="entry name" value="ZF_RING_2"/>
    <property type="match status" value="1"/>
</dbReference>
<dbReference type="Gene3D" id="3.30.70.330">
    <property type="match status" value="1"/>
</dbReference>
<feature type="domain" description="C3H1-type" evidence="12">
    <location>
        <begin position="37"/>
        <end position="59"/>
    </location>
</feature>
<feature type="zinc finger region" description="C3H1-type" evidence="8">
    <location>
        <begin position="425"/>
        <end position="453"/>
    </location>
</feature>
<dbReference type="CDD" id="cd20335">
    <property type="entry name" value="BRcat_RBR"/>
    <property type="match status" value="1"/>
</dbReference>
<feature type="region of interest" description="Disordered" evidence="9">
    <location>
        <begin position="467"/>
        <end position="493"/>
    </location>
</feature>
<evidence type="ECO:0000256" key="5">
    <source>
        <dbReference type="ARBA" id="ARBA00022786"/>
    </source>
</evidence>
<comment type="caution">
    <text evidence="14">The sequence shown here is derived from an EMBL/GenBank/DDBJ whole genome shotgun (WGS) entry which is preliminary data.</text>
</comment>
<dbReference type="InParanoid" id="A0A369JU81"/>
<feature type="domain" description="C3H1-type" evidence="12">
    <location>
        <begin position="746"/>
        <end position="772"/>
    </location>
</feature>
<accession>A0A369JU81</accession>
<evidence type="ECO:0000256" key="4">
    <source>
        <dbReference type="ARBA" id="ARBA00022771"/>
    </source>
</evidence>
<feature type="compositionally biased region" description="Low complexity" evidence="9">
    <location>
        <begin position="59"/>
        <end position="77"/>
    </location>
</feature>
<evidence type="ECO:0000256" key="6">
    <source>
        <dbReference type="ARBA" id="ARBA00022833"/>
    </source>
</evidence>
<evidence type="ECO:0000259" key="13">
    <source>
        <dbReference type="PROSITE" id="PS51873"/>
    </source>
</evidence>
<dbReference type="Gene3D" id="4.10.1000.10">
    <property type="entry name" value="Zinc finger, CCCH-type"/>
    <property type="match status" value="3"/>
</dbReference>
<dbReference type="InterPro" id="IPR017907">
    <property type="entry name" value="Znf_RING_CS"/>
</dbReference>
<keyword evidence="6 8" id="KW-0862">Zinc</keyword>
<dbReference type="InterPro" id="IPR045072">
    <property type="entry name" value="MKRN-like"/>
</dbReference>
<dbReference type="SUPFAM" id="SSF57850">
    <property type="entry name" value="RING/U-box"/>
    <property type="match status" value="2"/>
</dbReference>
<feature type="zinc finger region" description="C3H1-type" evidence="8">
    <location>
        <begin position="371"/>
        <end position="393"/>
    </location>
</feature>
<feature type="compositionally biased region" description="Polar residues" evidence="9">
    <location>
        <begin position="176"/>
        <end position="205"/>
    </location>
</feature>
<feature type="zinc finger region" description="C3H1-type" evidence="8">
    <location>
        <begin position="491"/>
        <end position="518"/>
    </location>
</feature>
<dbReference type="Pfam" id="PF01485">
    <property type="entry name" value="IBR"/>
    <property type="match status" value="1"/>
</dbReference>
<feature type="compositionally biased region" description="Polar residues" evidence="9">
    <location>
        <begin position="624"/>
        <end position="633"/>
    </location>
</feature>
<evidence type="ECO:0008006" key="16">
    <source>
        <dbReference type="Google" id="ProtNLM"/>
    </source>
</evidence>
<dbReference type="InterPro" id="IPR013083">
    <property type="entry name" value="Znf_RING/FYVE/PHD"/>
</dbReference>
<dbReference type="Pfam" id="PF00076">
    <property type="entry name" value="RRM_1"/>
    <property type="match status" value="1"/>
</dbReference>
<dbReference type="SMART" id="SM00356">
    <property type="entry name" value="ZnF_C3H1"/>
    <property type="match status" value="9"/>
</dbReference>
<feature type="domain" description="C3H1-type" evidence="12">
    <location>
        <begin position="491"/>
        <end position="518"/>
    </location>
</feature>
<evidence type="ECO:0000256" key="1">
    <source>
        <dbReference type="ARBA" id="ARBA00022679"/>
    </source>
</evidence>
<dbReference type="PROSITE" id="PS50102">
    <property type="entry name" value="RRM"/>
    <property type="match status" value="1"/>
</dbReference>
<feature type="region of interest" description="Disordered" evidence="9">
    <location>
        <begin position="518"/>
        <end position="584"/>
    </location>
</feature>
<dbReference type="EMBL" id="LUEZ02000046">
    <property type="protein sequence ID" value="RDB23915.1"/>
    <property type="molecule type" value="Genomic_DNA"/>
</dbReference>
<dbReference type="OrthoDB" id="2129491at2759"/>
<dbReference type="InterPro" id="IPR000571">
    <property type="entry name" value="Znf_CCCH"/>
</dbReference>
<feature type="region of interest" description="Disordered" evidence="9">
    <location>
        <begin position="106"/>
        <end position="238"/>
    </location>
</feature>